<keyword evidence="3" id="KW-0964">Secreted</keyword>
<dbReference type="EMBL" id="QKYT01000164">
    <property type="protein sequence ID" value="RIA91004.1"/>
    <property type="molecule type" value="Genomic_DNA"/>
</dbReference>
<keyword evidence="7" id="KW-1185">Reference proteome</keyword>
<name>A0A397T7K4_9GLOM</name>
<feature type="region of interest" description="Disordered" evidence="4">
    <location>
        <begin position="120"/>
        <end position="143"/>
    </location>
</feature>
<proteinExistence type="predicted"/>
<reference evidence="6 7" key="1">
    <citation type="submission" date="2018-06" db="EMBL/GenBank/DDBJ databases">
        <title>Comparative genomics reveals the genomic features of Rhizophagus irregularis, R. cerebriforme, R. diaphanum and Gigaspora rosea, and their symbiotic lifestyle signature.</title>
        <authorList>
            <person name="Morin E."/>
            <person name="San Clemente H."/>
            <person name="Chen E.C.H."/>
            <person name="De La Providencia I."/>
            <person name="Hainaut M."/>
            <person name="Kuo A."/>
            <person name="Kohler A."/>
            <person name="Murat C."/>
            <person name="Tang N."/>
            <person name="Roy S."/>
            <person name="Loubradou J."/>
            <person name="Henrissat B."/>
            <person name="Grigoriev I.V."/>
            <person name="Corradi N."/>
            <person name="Roux C."/>
            <person name="Martin F.M."/>
        </authorList>
    </citation>
    <scope>NUCLEOTIDE SEQUENCE [LARGE SCALE GENOMIC DNA]</scope>
    <source>
        <strain evidence="6 7">DAOM 227022</strain>
    </source>
</reference>
<evidence type="ECO:0000256" key="1">
    <source>
        <dbReference type="ARBA" id="ARBA00004340"/>
    </source>
</evidence>
<dbReference type="AlphaFoldDB" id="A0A397T7K4"/>
<dbReference type="GO" id="GO:0005576">
    <property type="term" value="C:extracellular region"/>
    <property type="evidence" value="ECO:0007669"/>
    <property type="project" value="UniProtKB-SubCell"/>
</dbReference>
<feature type="domain" description="Crinkler effector protein N-terminal" evidence="5">
    <location>
        <begin position="43"/>
        <end position="100"/>
    </location>
</feature>
<comment type="subcellular location">
    <subcellularLocation>
        <location evidence="1">Host cell</location>
    </subcellularLocation>
    <subcellularLocation>
        <location evidence="2">Secreted</location>
    </subcellularLocation>
</comment>
<gene>
    <name evidence="6" type="ORF">C1645_822578</name>
</gene>
<dbReference type="Pfam" id="PF20147">
    <property type="entry name" value="Crinkler"/>
    <property type="match status" value="1"/>
</dbReference>
<evidence type="ECO:0000259" key="5">
    <source>
        <dbReference type="Pfam" id="PF20147"/>
    </source>
</evidence>
<dbReference type="OrthoDB" id="2673191at2759"/>
<evidence type="ECO:0000256" key="4">
    <source>
        <dbReference type="SAM" id="MobiDB-lite"/>
    </source>
</evidence>
<dbReference type="Proteomes" id="UP000265703">
    <property type="component" value="Unassembled WGS sequence"/>
</dbReference>
<comment type="caution">
    <text evidence="6">The sequence shown here is derived from an EMBL/GenBank/DDBJ whole genome shotgun (WGS) entry which is preliminary data.</text>
</comment>
<evidence type="ECO:0000256" key="2">
    <source>
        <dbReference type="ARBA" id="ARBA00004613"/>
    </source>
</evidence>
<evidence type="ECO:0000313" key="6">
    <source>
        <dbReference type="EMBL" id="RIA91004.1"/>
    </source>
</evidence>
<dbReference type="InterPro" id="IPR045379">
    <property type="entry name" value="Crinkler_N"/>
</dbReference>
<accession>A0A397T7K4</accession>
<evidence type="ECO:0000256" key="3">
    <source>
        <dbReference type="ARBA" id="ARBA00022525"/>
    </source>
</evidence>
<protein>
    <recommendedName>
        <fullName evidence="5">Crinkler effector protein N-terminal domain-containing protein</fullName>
    </recommendedName>
</protein>
<sequence length="143" mass="16704">MDQSSGSSVQTEIFPPENIRLHTKYTKRSLFNILLKREISAQRSLFAVSITNEITLSSQLRNAIYKIKENTFTNIDENNLILWKVNIPINKENMSKLDEAFCSSREVNIRRDFGGEELFSADEIPEDYRNQQPPEDPEQYMNR</sequence>
<evidence type="ECO:0000313" key="7">
    <source>
        <dbReference type="Proteomes" id="UP000265703"/>
    </source>
</evidence>
<organism evidence="6 7">
    <name type="scientific">Glomus cerebriforme</name>
    <dbReference type="NCBI Taxonomy" id="658196"/>
    <lineage>
        <taxon>Eukaryota</taxon>
        <taxon>Fungi</taxon>
        <taxon>Fungi incertae sedis</taxon>
        <taxon>Mucoromycota</taxon>
        <taxon>Glomeromycotina</taxon>
        <taxon>Glomeromycetes</taxon>
        <taxon>Glomerales</taxon>
        <taxon>Glomeraceae</taxon>
        <taxon>Glomus</taxon>
    </lineage>
</organism>
<dbReference type="GO" id="GO:0043657">
    <property type="term" value="C:host cell"/>
    <property type="evidence" value="ECO:0007669"/>
    <property type="project" value="UniProtKB-SubCell"/>
</dbReference>